<dbReference type="Proteomes" id="UP001589832">
    <property type="component" value="Unassembled WGS sequence"/>
</dbReference>
<dbReference type="Pfam" id="PF00905">
    <property type="entry name" value="Transpeptidase"/>
    <property type="match status" value="1"/>
</dbReference>
<dbReference type="SUPFAM" id="SSF56601">
    <property type="entry name" value="beta-lactamase/transpeptidase-like"/>
    <property type="match status" value="1"/>
</dbReference>
<evidence type="ECO:0000313" key="6">
    <source>
        <dbReference type="Proteomes" id="UP001589832"/>
    </source>
</evidence>
<dbReference type="PROSITE" id="PS51178">
    <property type="entry name" value="PASTA"/>
    <property type="match status" value="1"/>
</dbReference>
<dbReference type="InterPro" id="IPR005311">
    <property type="entry name" value="PBP_dimer"/>
</dbReference>
<reference evidence="5 6" key="1">
    <citation type="submission" date="2024-09" db="EMBL/GenBank/DDBJ databases">
        <authorList>
            <person name="Sun Q."/>
            <person name="Mori K."/>
        </authorList>
    </citation>
    <scope>NUCLEOTIDE SEQUENCE [LARGE SCALE GENOMIC DNA]</scope>
    <source>
        <strain evidence="5 6">NCAIM B.02481</strain>
    </source>
</reference>
<organism evidence="5 6">
    <name type="scientific">Winogradskyella pulchriflava</name>
    <dbReference type="NCBI Taxonomy" id="1110688"/>
    <lineage>
        <taxon>Bacteria</taxon>
        <taxon>Pseudomonadati</taxon>
        <taxon>Bacteroidota</taxon>
        <taxon>Flavobacteriia</taxon>
        <taxon>Flavobacteriales</taxon>
        <taxon>Flavobacteriaceae</taxon>
        <taxon>Winogradskyella</taxon>
    </lineage>
</organism>
<proteinExistence type="predicted"/>
<evidence type="ECO:0000256" key="2">
    <source>
        <dbReference type="ARBA" id="ARBA00022645"/>
    </source>
</evidence>
<name>A0ABV6Q736_9FLAO</name>
<dbReference type="PANTHER" id="PTHR30627">
    <property type="entry name" value="PEPTIDOGLYCAN D,D-TRANSPEPTIDASE"/>
    <property type="match status" value="1"/>
</dbReference>
<dbReference type="InterPro" id="IPR036138">
    <property type="entry name" value="PBP_dimer_sf"/>
</dbReference>
<dbReference type="Pfam" id="PF03717">
    <property type="entry name" value="PBP_dimer"/>
    <property type="match status" value="1"/>
</dbReference>
<dbReference type="SUPFAM" id="SSF56519">
    <property type="entry name" value="Penicillin binding protein dimerisation domain"/>
    <property type="match status" value="1"/>
</dbReference>
<dbReference type="Gene3D" id="3.30.450.330">
    <property type="match status" value="1"/>
</dbReference>
<dbReference type="Gene3D" id="3.90.1310.10">
    <property type="entry name" value="Penicillin-binding protein 2a (Domain 2)"/>
    <property type="match status" value="1"/>
</dbReference>
<evidence type="ECO:0000256" key="1">
    <source>
        <dbReference type="ARBA" id="ARBA00004370"/>
    </source>
</evidence>
<keyword evidence="3" id="KW-0472">Membrane</keyword>
<evidence type="ECO:0000256" key="3">
    <source>
        <dbReference type="ARBA" id="ARBA00023136"/>
    </source>
</evidence>
<dbReference type="InterPro" id="IPR012338">
    <property type="entry name" value="Beta-lactam/transpept-like"/>
</dbReference>
<protein>
    <submittedName>
        <fullName evidence="5">Penicillin-binding protein</fullName>
    </submittedName>
</protein>
<dbReference type="InterPro" id="IPR005543">
    <property type="entry name" value="PASTA_dom"/>
</dbReference>
<comment type="caution">
    <text evidence="5">The sequence shown here is derived from an EMBL/GenBank/DDBJ whole genome shotgun (WGS) entry which is preliminary data.</text>
</comment>
<keyword evidence="2" id="KW-0378">Hydrolase</keyword>
<accession>A0ABV6Q736</accession>
<keyword evidence="2" id="KW-0121">Carboxypeptidase</keyword>
<keyword evidence="6" id="KW-1185">Reference proteome</keyword>
<sequence>MFVFALAVVFKLCSIQFIQGDEYRALAEKRTVKDFDIEPNRGNVYSADGSLLATSIPKYDIRIDAIQAKDAVFDEHIGALADSLSAYKGKPASYYKNVIRKARKNKNRYFLLARNISYSDYIRMRNFPLLNLGAIKGGLIVEQTTRREHPMGEIASRSIGYERIDENNYATRVGIDGAFGEKYLKGVKGKRLKQKIGNGQWKPIADFDQVEPQDGYDLYTTIDVNIQDIAHHSLLGQLEKYEAEHGCVVVMDVKTGEIRAISNLAKTSKGTYYEKLNYAVGESHEPGSTFKVMAMMAALEDKVIDTSTIIDTKNGIKYFYGRTISDSHRGGYGKISAARSLEVSSNIGLATIVDDHYSSKPEKFLDRLSKWKLDQPLGVSIIGEGKPDIPRPGASNWSRNALPSMAYGYNLTMTPLQTLAFYNAIANKGELIKPRFIRAVKSFDKDIEVFKKEVLVDQICSDKTLSQIQDILKNIVIRGTGSRMYSETFSMAGKTGTARTDYANFEEWKKDKKYISSFAGYFPADNPKYSCIVVIHEPSTKVGYYGADVSGPVFKRIAQKIYTDTPIIDEVQNLDFNNNLVNEDFESYYENAQKYKELMPSVVGMPAMDAIALLENLQVNVKVRLNGSGTVKKQSVDKHQKLKPNQTIVLEAS</sequence>
<dbReference type="InterPro" id="IPR001460">
    <property type="entry name" value="PCN-bd_Tpept"/>
</dbReference>
<dbReference type="RefSeq" id="WP_386061235.1">
    <property type="nucleotide sequence ID" value="NZ_JBHLTQ010000002.1"/>
</dbReference>
<gene>
    <name evidence="5" type="ORF">ACFFGA_06005</name>
</gene>
<dbReference type="Pfam" id="PF03793">
    <property type="entry name" value="PASTA"/>
    <property type="match status" value="1"/>
</dbReference>
<evidence type="ECO:0000259" key="4">
    <source>
        <dbReference type="PROSITE" id="PS51178"/>
    </source>
</evidence>
<dbReference type="Gene3D" id="3.40.710.10">
    <property type="entry name" value="DD-peptidase/beta-lactamase superfamily"/>
    <property type="match status" value="1"/>
</dbReference>
<feature type="domain" description="PASTA" evidence="4">
    <location>
        <begin position="593"/>
        <end position="653"/>
    </location>
</feature>
<evidence type="ECO:0000313" key="5">
    <source>
        <dbReference type="EMBL" id="MFC0604098.1"/>
    </source>
</evidence>
<dbReference type="EMBL" id="JBHLTQ010000002">
    <property type="protein sequence ID" value="MFC0604098.1"/>
    <property type="molecule type" value="Genomic_DNA"/>
</dbReference>
<dbReference type="CDD" id="cd06575">
    <property type="entry name" value="PASTA_Pbp2x-like_2"/>
    <property type="match status" value="1"/>
</dbReference>
<dbReference type="PANTHER" id="PTHR30627:SF1">
    <property type="entry name" value="PEPTIDOGLYCAN D,D-TRANSPEPTIDASE FTSI"/>
    <property type="match status" value="1"/>
</dbReference>
<dbReference type="InterPro" id="IPR050515">
    <property type="entry name" value="Beta-lactam/transpept"/>
</dbReference>
<dbReference type="SUPFAM" id="SSF54184">
    <property type="entry name" value="Penicillin-binding protein 2x (pbp-2x), c-terminal domain"/>
    <property type="match status" value="1"/>
</dbReference>
<keyword evidence="2" id="KW-0645">Protease</keyword>
<comment type="subcellular location">
    <subcellularLocation>
        <location evidence="1">Membrane</location>
    </subcellularLocation>
</comment>